<evidence type="ECO:0000313" key="10">
    <source>
        <dbReference type="EMBL" id="PHP65334.1"/>
    </source>
</evidence>
<dbReference type="GO" id="GO:0022857">
    <property type="term" value="F:transmembrane transporter activity"/>
    <property type="evidence" value="ECO:0007669"/>
    <property type="project" value="InterPro"/>
</dbReference>
<feature type="transmembrane region" description="Helical" evidence="9">
    <location>
        <begin position="76"/>
        <end position="94"/>
    </location>
</feature>
<keyword evidence="4 7" id="KW-0812">Transmembrane</keyword>
<dbReference type="EMBL" id="PDVP01000016">
    <property type="protein sequence ID" value="PHP65334.1"/>
    <property type="molecule type" value="Genomic_DNA"/>
</dbReference>
<gene>
    <name evidence="10" type="ORF">CSC94_19605</name>
</gene>
<evidence type="ECO:0000256" key="8">
    <source>
        <dbReference type="SAM" id="MobiDB-lite"/>
    </source>
</evidence>
<evidence type="ECO:0000256" key="1">
    <source>
        <dbReference type="ARBA" id="ARBA00004162"/>
    </source>
</evidence>
<evidence type="ECO:0000256" key="7">
    <source>
        <dbReference type="RuleBase" id="RU003879"/>
    </source>
</evidence>
<dbReference type="PANTHER" id="PTHR30558">
    <property type="entry name" value="EXBD MEMBRANE COMPONENT OF PMF-DRIVEN MACROMOLECULE IMPORT SYSTEM"/>
    <property type="match status" value="1"/>
</dbReference>
<comment type="similarity">
    <text evidence="2 7">Belongs to the ExbD/TolR family.</text>
</comment>
<dbReference type="AlphaFoldDB" id="A0A2G1QIQ8"/>
<dbReference type="Proteomes" id="UP000221168">
    <property type="component" value="Unassembled WGS sequence"/>
</dbReference>
<sequence>MGSPPDNRGRHGGRSCRTGLCRCPRGHGGQYRAAHGSRHQSRARPAPVGPTDRAMSRRRITLAAETRRPGVNLTPIMDVVFILVIFFMLAAQFVRQAEQPLALAPAGDQAAIETDAAPPQELRLEGQQVLLDGQPLPADALVPALSSGDDTRLLITVGADAPYQALVTTLDAAAKAGRTRVATRTLGDGSQEARP</sequence>
<reference evidence="10 11" key="1">
    <citation type="submission" date="2017-10" db="EMBL/GenBank/DDBJ databases">
        <title>Sedimentibacterium mangrovi gen. nov., sp. nov., a novel member of family Phyllobacteriacea isolated from mangrove sediment.</title>
        <authorList>
            <person name="Liao H."/>
            <person name="Tian Y."/>
        </authorList>
    </citation>
    <scope>NUCLEOTIDE SEQUENCE [LARGE SCALE GENOMIC DNA]</scope>
    <source>
        <strain evidence="10 11">X9-2-2</strain>
    </source>
</reference>
<protein>
    <recommendedName>
        <fullName evidence="12">Biopolymer transporter ExbD</fullName>
    </recommendedName>
</protein>
<feature type="region of interest" description="Disordered" evidence="8">
    <location>
        <begin position="27"/>
        <end position="55"/>
    </location>
</feature>
<evidence type="ECO:0000256" key="6">
    <source>
        <dbReference type="ARBA" id="ARBA00023136"/>
    </source>
</evidence>
<evidence type="ECO:0008006" key="12">
    <source>
        <dbReference type="Google" id="ProtNLM"/>
    </source>
</evidence>
<proteinExistence type="inferred from homology"/>
<evidence type="ECO:0000256" key="5">
    <source>
        <dbReference type="ARBA" id="ARBA00022989"/>
    </source>
</evidence>
<accession>A0A2G1QIQ8</accession>
<keyword evidence="5 9" id="KW-1133">Transmembrane helix</keyword>
<dbReference type="Pfam" id="PF02472">
    <property type="entry name" value="ExbD"/>
    <property type="match status" value="1"/>
</dbReference>
<evidence type="ECO:0000256" key="2">
    <source>
        <dbReference type="ARBA" id="ARBA00005811"/>
    </source>
</evidence>
<dbReference type="GO" id="GO:0015031">
    <property type="term" value="P:protein transport"/>
    <property type="evidence" value="ECO:0007669"/>
    <property type="project" value="UniProtKB-KW"/>
</dbReference>
<comment type="subcellular location">
    <subcellularLocation>
        <location evidence="1">Cell membrane</location>
        <topology evidence="1">Single-pass membrane protein</topology>
    </subcellularLocation>
    <subcellularLocation>
        <location evidence="7">Cell membrane</location>
        <topology evidence="7">Single-pass type II membrane protein</topology>
    </subcellularLocation>
</comment>
<dbReference type="GO" id="GO:0005886">
    <property type="term" value="C:plasma membrane"/>
    <property type="evidence" value="ECO:0007669"/>
    <property type="project" value="UniProtKB-SubCell"/>
</dbReference>
<keyword evidence="11" id="KW-1185">Reference proteome</keyword>
<name>A0A2G1QIQ8_9HYPH</name>
<dbReference type="OrthoDB" id="5456447at2"/>
<comment type="caution">
    <text evidence="10">The sequence shown here is derived from an EMBL/GenBank/DDBJ whole genome shotgun (WGS) entry which is preliminary data.</text>
</comment>
<keyword evidence="3" id="KW-1003">Cell membrane</keyword>
<evidence type="ECO:0000256" key="3">
    <source>
        <dbReference type="ARBA" id="ARBA00022475"/>
    </source>
</evidence>
<keyword evidence="7" id="KW-0653">Protein transport</keyword>
<keyword evidence="6 9" id="KW-0472">Membrane</keyword>
<keyword evidence="7" id="KW-0813">Transport</keyword>
<evidence type="ECO:0000313" key="11">
    <source>
        <dbReference type="Proteomes" id="UP000221168"/>
    </source>
</evidence>
<dbReference type="InterPro" id="IPR003400">
    <property type="entry name" value="ExbD"/>
</dbReference>
<evidence type="ECO:0000256" key="9">
    <source>
        <dbReference type="SAM" id="Phobius"/>
    </source>
</evidence>
<evidence type="ECO:0000256" key="4">
    <source>
        <dbReference type="ARBA" id="ARBA00022692"/>
    </source>
</evidence>
<dbReference type="PANTHER" id="PTHR30558:SF3">
    <property type="entry name" value="BIOPOLYMER TRANSPORT PROTEIN EXBD-RELATED"/>
    <property type="match status" value="1"/>
</dbReference>
<organism evidence="10 11">
    <name type="scientific">Zhengella mangrovi</name>
    <dbReference type="NCBI Taxonomy" id="1982044"/>
    <lineage>
        <taxon>Bacteria</taxon>
        <taxon>Pseudomonadati</taxon>
        <taxon>Pseudomonadota</taxon>
        <taxon>Alphaproteobacteria</taxon>
        <taxon>Hyphomicrobiales</taxon>
        <taxon>Notoacmeibacteraceae</taxon>
        <taxon>Zhengella</taxon>
    </lineage>
</organism>